<sequence length="129" mass="15057">MKVFENKGTRGKQEQKWHPRAVQKEKVIESKNKFEALETKKEEGLIEEESYNTREDMRKQLNEGIGHESNEPPKRINQTISVADKENNGKACQQERKEMRDFHNTVKDPTEVQNESLNKQSENNVGDET</sequence>
<protein>
    <submittedName>
        <fullName evidence="2">Uncharacterized protein</fullName>
    </submittedName>
</protein>
<organism evidence="2 3">
    <name type="scientific">Solanum tuberosum</name>
    <name type="common">Potato</name>
    <dbReference type="NCBI Taxonomy" id="4113"/>
    <lineage>
        <taxon>Eukaryota</taxon>
        <taxon>Viridiplantae</taxon>
        <taxon>Streptophyta</taxon>
        <taxon>Embryophyta</taxon>
        <taxon>Tracheophyta</taxon>
        <taxon>Spermatophyta</taxon>
        <taxon>Magnoliopsida</taxon>
        <taxon>eudicotyledons</taxon>
        <taxon>Gunneridae</taxon>
        <taxon>Pentapetalae</taxon>
        <taxon>asterids</taxon>
        <taxon>lamiids</taxon>
        <taxon>Solanales</taxon>
        <taxon>Solanaceae</taxon>
        <taxon>Solanoideae</taxon>
        <taxon>Solaneae</taxon>
        <taxon>Solanum</taxon>
    </lineage>
</organism>
<feature type="region of interest" description="Disordered" evidence="1">
    <location>
        <begin position="1"/>
        <end position="24"/>
    </location>
</feature>
<evidence type="ECO:0000313" key="2">
    <source>
        <dbReference type="EMBL" id="KAH0769426.1"/>
    </source>
</evidence>
<proteinExistence type="predicted"/>
<comment type="caution">
    <text evidence="2">The sequence shown here is derived from an EMBL/GenBank/DDBJ whole genome shotgun (WGS) entry which is preliminary data.</text>
</comment>
<accession>A0ABQ7VMX8</accession>
<gene>
    <name evidence="2" type="ORF">KY290_013407</name>
</gene>
<evidence type="ECO:0000313" key="3">
    <source>
        <dbReference type="Proteomes" id="UP000826656"/>
    </source>
</evidence>
<feature type="compositionally biased region" description="Basic and acidic residues" evidence="1">
    <location>
        <begin position="62"/>
        <end position="74"/>
    </location>
</feature>
<feature type="region of interest" description="Disordered" evidence="1">
    <location>
        <begin position="62"/>
        <end position="129"/>
    </location>
</feature>
<feature type="compositionally biased region" description="Basic and acidic residues" evidence="1">
    <location>
        <begin position="83"/>
        <end position="110"/>
    </location>
</feature>
<keyword evidence="3" id="KW-1185">Reference proteome</keyword>
<dbReference type="EMBL" id="JAIVGD010000011">
    <property type="protein sequence ID" value="KAH0769426.1"/>
    <property type="molecule type" value="Genomic_DNA"/>
</dbReference>
<dbReference type="Proteomes" id="UP000826656">
    <property type="component" value="Unassembled WGS sequence"/>
</dbReference>
<evidence type="ECO:0000256" key="1">
    <source>
        <dbReference type="SAM" id="MobiDB-lite"/>
    </source>
</evidence>
<name>A0ABQ7VMX8_SOLTU</name>
<feature type="compositionally biased region" description="Polar residues" evidence="1">
    <location>
        <begin position="111"/>
        <end position="129"/>
    </location>
</feature>
<reference evidence="2 3" key="1">
    <citation type="journal article" date="2021" name="bioRxiv">
        <title>Chromosome-scale and haplotype-resolved genome assembly of a tetraploid potato cultivar.</title>
        <authorList>
            <person name="Sun H."/>
            <person name="Jiao W.-B."/>
            <person name="Krause K."/>
            <person name="Campoy J.A."/>
            <person name="Goel M."/>
            <person name="Folz-Donahue K."/>
            <person name="Kukat C."/>
            <person name="Huettel B."/>
            <person name="Schneeberger K."/>
        </authorList>
    </citation>
    <scope>NUCLEOTIDE SEQUENCE [LARGE SCALE GENOMIC DNA]</scope>
    <source>
        <strain evidence="2">SolTubOtavaFocal</strain>
        <tissue evidence="2">Leaves</tissue>
    </source>
</reference>